<proteinExistence type="predicted"/>
<keyword evidence="2" id="KW-1185">Reference proteome</keyword>
<dbReference type="Proteomes" id="UP000000716">
    <property type="component" value="Chromosome"/>
</dbReference>
<name>C4L6R8_EXISA</name>
<dbReference type="AlphaFoldDB" id="C4L6R8"/>
<sequence length="65" mass="7482">MTHKTVLYASRILRGHEVKSLTEKVQSLLQEGREVEANILMLRHASQNRVTRNEVQTCLPLRKLG</sequence>
<protein>
    <submittedName>
        <fullName evidence="1">Uncharacterized protein</fullName>
    </submittedName>
</protein>
<organism evidence="1 2">
    <name type="scientific">Exiguobacterium sp. (strain ATCC BAA-1283 / AT1b)</name>
    <dbReference type="NCBI Taxonomy" id="360911"/>
    <lineage>
        <taxon>Bacteria</taxon>
        <taxon>Bacillati</taxon>
        <taxon>Bacillota</taxon>
        <taxon>Bacilli</taxon>
        <taxon>Bacillales</taxon>
        <taxon>Bacillales Family XII. Incertae Sedis</taxon>
        <taxon>Exiguobacterium</taxon>
    </lineage>
</organism>
<dbReference type="HOGENOM" id="CLU_2843356_0_0_9"/>
<dbReference type="EMBL" id="CP001615">
    <property type="protein sequence ID" value="ACQ71947.1"/>
    <property type="molecule type" value="Genomic_DNA"/>
</dbReference>
<dbReference type="STRING" id="360911.EAT1b_3035"/>
<gene>
    <name evidence="1" type="ordered locus">EAT1b_3035</name>
</gene>
<dbReference type="KEGG" id="eat:EAT1b_3035"/>
<accession>C4L6R8</accession>
<evidence type="ECO:0000313" key="1">
    <source>
        <dbReference type="EMBL" id="ACQ71947.1"/>
    </source>
</evidence>
<reference evidence="1 2" key="1">
    <citation type="journal article" date="2011" name="J. Bacteriol.">
        <title>Complete genome sequence of the Thermophilic Bacterium Exiguobacterium sp. AT1b.</title>
        <authorList>
            <person name="Vishnivetskaya T.A."/>
            <person name="Lucas S."/>
            <person name="Copeland A."/>
            <person name="Lapidus A."/>
            <person name="Glavina Del Rio T."/>
            <person name="Dalin E."/>
            <person name="Tice H."/>
            <person name="Bruce D.C."/>
            <person name="Goodwin L.A."/>
            <person name="Pitluck S."/>
            <person name="Saunders E."/>
            <person name="Brettin T."/>
            <person name="Detter C."/>
            <person name="Han C."/>
            <person name="Larimer F."/>
            <person name="Land M.L."/>
            <person name="Hauser L.J."/>
            <person name="Kyrpides N.C."/>
            <person name="Ovchinnikova G."/>
            <person name="Kathariou S."/>
            <person name="Ramaley R.F."/>
            <person name="Rodrigues D.F."/>
            <person name="Hendrix C."/>
            <person name="Richardson P."/>
            <person name="Tiedje J.M."/>
        </authorList>
    </citation>
    <scope>NUCLEOTIDE SEQUENCE [LARGE SCALE GENOMIC DNA]</scope>
    <source>
        <strain evidence="2">ATCC BAA-1283 / AT1b</strain>
    </source>
</reference>
<evidence type="ECO:0000313" key="2">
    <source>
        <dbReference type="Proteomes" id="UP000000716"/>
    </source>
</evidence>